<dbReference type="AlphaFoldDB" id="A0A6P1LD88"/>
<accession>A0A6P1LD88</accession>
<protein>
    <submittedName>
        <fullName evidence="1">Uncharacterized protein</fullName>
    </submittedName>
</protein>
<name>A0A6P1LD88_MALIO</name>
<dbReference type="Proteomes" id="UP000464283">
    <property type="component" value="Chromosome"/>
</dbReference>
<organism evidence="1 2">
    <name type="scientific">Malacoplasma iowae 695</name>
    <dbReference type="NCBI Taxonomy" id="1048830"/>
    <lineage>
        <taxon>Bacteria</taxon>
        <taxon>Bacillati</taxon>
        <taxon>Mycoplasmatota</taxon>
        <taxon>Mycoplasmoidales</taxon>
        <taxon>Mycoplasmoidaceae</taxon>
        <taxon>Malacoplasma</taxon>
    </lineage>
</organism>
<dbReference type="GeneID" id="96866852"/>
<sequence length="250" mass="28838">MKQNKNFKKDVFEKLDLLKSKFNLQEDVVSTLKINNYTLLAFLFIGIIGIVIELLLFVSLILMHTINALYTNAPLNILFVFLNVFLIFNNVYFITFCVVTYVIYKKEKRNIMFFAPLIAIVLTTISSILVIISLSTNVFAIDWAVFFIQLIASLISLFFFFNNYPNIRKKVDLILDKILKPNATNKENSNNKLKSGTEIQNKNIITSKQDNLTNKKISTTVRDNKLENIKNIDKTPKKNGLPRKTNNNKK</sequence>
<dbReference type="EMBL" id="CP033512">
    <property type="protein sequence ID" value="QHG89574.1"/>
    <property type="molecule type" value="Genomic_DNA"/>
</dbReference>
<gene>
    <name evidence="1" type="ORF">EER00_01500</name>
</gene>
<reference evidence="2" key="1">
    <citation type="submission" date="2018-11" db="EMBL/GenBank/DDBJ databases">
        <title>The first complete genome sequence of Mycoplasma iowae strain 695.</title>
        <authorList>
            <person name="Ghanem M."/>
            <person name="El-Gazzar M."/>
        </authorList>
    </citation>
    <scope>NUCLEOTIDE SEQUENCE [LARGE SCALE GENOMIC DNA]</scope>
    <source>
        <strain evidence="2">695</strain>
    </source>
</reference>
<dbReference type="KEGG" id="miw:EER00_01500"/>
<evidence type="ECO:0000313" key="2">
    <source>
        <dbReference type="Proteomes" id="UP000464283"/>
    </source>
</evidence>
<proteinExistence type="predicted"/>
<evidence type="ECO:0000313" key="1">
    <source>
        <dbReference type="EMBL" id="QHG89574.1"/>
    </source>
</evidence>
<dbReference type="RefSeq" id="WP_004025242.1">
    <property type="nucleotide sequence ID" value="NZ_AGFP01000046.1"/>
</dbReference>